<dbReference type="AlphaFoldDB" id="A0AAV4B7U0"/>
<dbReference type="SUPFAM" id="SSF53098">
    <property type="entry name" value="Ribonuclease H-like"/>
    <property type="match status" value="1"/>
</dbReference>
<organism evidence="2 3">
    <name type="scientific">Plakobranchus ocellatus</name>
    <dbReference type="NCBI Taxonomy" id="259542"/>
    <lineage>
        <taxon>Eukaryota</taxon>
        <taxon>Metazoa</taxon>
        <taxon>Spiralia</taxon>
        <taxon>Lophotrochozoa</taxon>
        <taxon>Mollusca</taxon>
        <taxon>Gastropoda</taxon>
        <taxon>Heterobranchia</taxon>
        <taxon>Euthyneura</taxon>
        <taxon>Panpulmonata</taxon>
        <taxon>Sacoglossa</taxon>
        <taxon>Placobranchoidea</taxon>
        <taxon>Plakobranchidae</taxon>
        <taxon>Plakobranchus</taxon>
    </lineage>
</organism>
<evidence type="ECO:0000313" key="3">
    <source>
        <dbReference type="Proteomes" id="UP000735302"/>
    </source>
</evidence>
<keyword evidence="1" id="KW-0472">Membrane</keyword>
<proteinExistence type="predicted"/>
<evidence type="ECO:0000256" key="1">
    <source>
        <dbReference type="SAM" id="Phobius"/>
    </source>
</evidence>
<dbReference type="Gene3D" id="3.30.420.10">
    <property type="entry name" value="Ribonuclease H-like superfamily/Ribonuclease H"/>
    <property type="match status" value="1"/>
</dbReference>
<dbReference type="EMBL" id="BLXT01004580">
    <property type="protein sequence ID" value="GFO14878.1"/>
    <property type="molecule type" value="Genomic_DNA"/>
</dbReference>
<keyword evidence="1" id="KW-0812">Transmembrane</keyword>
<dbReference type="InterPro" id="IPR012337">
    <property type="entry name" value="RNaseH-like_sf"/>
</dbReference>
<dbReference type="InterPro" id="IPR036397">
    <property type="entry name" value="RNaseH_sf"/>
</dbReference>
<comment type="caution">
    <text evidence="2">The sequence shown here is derived from an EMBL/GenBank/DDBJ whole genome shotgun (WGS) entry which is preliminary data.</text>
</comment>
<keyword evidence="3" id="KW-1185">Reference proteome</keyword>
<dbReference type="Proteomes" id="UP000735302">
    <property type="component" value="Unassembled WGS sequence"/>
</dbReference>
<accession>A0AAV4B7U0</accession>
<protein>
    <recommendedName>
        <fullName evidence="4">RNase H type-1 domain-containing protein</fullName>
    </recommendedName>
</protein>
<gene>
    <name evidence="2" type="ORF">PoB_004138300</name>
</gene>
<reference evidence="2 3" key="1">
    <citation type="journal article" date="2021" name="Elife">
        <title>Chloroplast acquisition without the gene transfer in kleptoplastic sea slugs, Plakobranchus ocellatus.</title>
        <authorList>
            <person name="Maeda T."/>
            <person name="Takahashi S."/>
            <person name="Yoshida T."/>
            <person name="Shimamura S."/>
            <person name="Takaki Y."/>
            <person name="Nagai Y."/>
            <person name="Toyoda A."/>
            <person name="Suzuki Y."/>
            <person name="Arimoto A."/>
            <person name="Ishii H."/>
            <person name="Satoh N."/>
            <person name="Nishiyama T."/>
            <person name="Hasebe M."/>
            <person name="Maruyama T."/>
            <person name="Minagawa J."/>
            <person name="Obokata J."/>
            <person name="Shigenobu S."/>
        </authorList>
    </citation>
    <scope>NUCLEOTIDE SEQUENCE [LARGE SCALE GENOMIC DNA]</scope>
</reference>
<feature type="transmembrane region" description="Helical" evidence="1">
    <location>
        <begin position="32"/>
        <end position="53"/>
    </location>
</feature>
<keyword evidence="1" id="KW-1133">Transmembrane helix</keyword>
<sequence>MAFNFNKPRVILDSILEIFVKRKSMRILKLSILYFLTGNLRILAVIACQPYSFKVKDIRRLYNLIRKFPPYVHICFAWNPAHVGILGNENVDKLAKAALNRASSSGKLICWSDLKPKVNWDAKG</sequence>
<name>A0AAV4B7U0_9GAST</name>
<evidence type="ECO:0000313" key="2">
    <source>
        <dbReference type="EMBL" id="GFO14878.1"/>
    </source>
</evidence>
<evidence type="ECO:0008006" key="4">
    <source>
        <dbReference type="Google" id="ProtNLM"/>
    </source>
</evidence>
<dbReference type="GO" id="GO:0003676">
    <property type="term" value="F:nucleic acid binding"/>
    <property type="evidence" value="ECO:0007669"/>
    <property type="project" value="InterPro"/>
</dbReference>